<dbReference type="STRING" id="4955.A0A1G4MER3"/>
<keyword evidence="3" id="KW-1185">Reference proteome</keyword>
<reference evidence="3" key="1">
    <citation type="submission" date="2016-03" db="EMBL/GenBank/DDBJ databases">
        <authorList>
            <person name="Devillers H."/>
        </authorList>
    </citation>
    <scope>NUCLEOTIDE SEQUENCE [LARGE SCALE GENOMIC DNA]</scope>
</reference>
<dbReference type="SUPFAM" id="SSF49879">
    <property type="entry name" value="SMAD/FHA domain"/>
    <property type="match status" value="1"/>
</dbReference>
<feature type="compositionally biased region" description="Polar residues" evidence="1">
    <location>
        <begin position="783"/>
        <end position="793"/>
    </location>
</feature>
<accession>A0A1G4MER3</accession>
<feature type="region of interest" description="Disordered" evidence="1">
    <location>
        <begin position="779"/>
        <end position="844"/>
    </location>
</feature>
<proteinExistence type="predicted"/>
<dbReference type="InterPro" id="IPR008984">
    <property type="entry name" value="SMAD_FHA_dom_sf"/>
</dbReference>
<dbReference type="OrthoDB" id="3981072at2759"/>
<feature type="compositionally biased region" description="Polar residues" evidence="1">
    <location>
        <begin position="442"/>
        <end position="460"/>
    </location>
</feature>
<evidence type="ECO:0000256" key="1">
    <source>
        <dbReference type="SAM" id="MobiDB-lite"/>
    </source>
</evidence>
<feature type="compositionally biased region" description="Polar residues" evidence="1">
    <location>
        <begin position="529"/>
        <end position="552"/>
    </location>
</feature>
<dbReference type="EMBL" id="LT598490">
    <property type="protein sequence ID" value="SCW02295.1"/>
    <property type="molecule type" value="Genomic_DNA"/>
</dbReference>
<feature type="compositionally biased region" description="Polar residues" evidence="1">
    <location>
        <begin position="721"/>
        <end position="736"/>
    </location>
</feature>
<evidence type="ECO:0000313" key="2">
    <source>
        <dbReference type="EMBL" id="SCW02295.1"/>
    </source>
</evidence>
<evidence type="ECO:0000313" key="3">
    <source>
        <dbReference type="Proteomes" id="UP000190831"/>
    </source>
</evidence>
<feature type="region of interest" description="Disordered" evidence="1">
    <location>
        <begin position="423"/>
        <end position="513"/>
    </location>
</feature>
<dbReference type="OMA" id="MWILRYQ"/>
<gene>
    <name evidence="2" type="ORF">LAFE_0F03290G</name>
</gene>
<dbReference type="Proteomes" id="UP000190831">
    <property type="component" value="Chromosome F"/>
</dbReference>
<feature type="region of interest" description="Disordered" evidence="1">
    <location>
        <begin position="526"/>
        <end position="552"/>
    </location>
</feature>
<organism evidence="2 3">
    <name type="scientific">Lachancea fermentati</name>
    <name type="common">Zygosaccharomyces fermentati</name>
    <dbReference type="NCBI Taxonomy" id="4955"/>
    <lineage>
        <taxon>Eukaryota</taxon>
        <taxon>Fungi</taxon>
        <taxon>Dikarya</taxon>
        <taxon>Ascomycota</taxon>
        <taxon>Saccharomycotina</taxon>
        <taxon>Saccharomycetes</taxon>
        <taxon>Saccharomycetales</taxon>
        <taxon>Saccharomycetaceae</taxon>
        <taxon>Lachancea</taxon>
    </lineage>
</organism>
<sequence length="844" mass="95020">MWVLRYRYVNDNGTWIVESCILKRGRSYDVGRSTKSPLHIKNDKSISRQHIQLSVSQDDDLTVINMGKVTRLGDKLLKGGQTVVFPLGKTAELELGIKPIKASITWLDEIWKVPHDLAGESERLIKDIRLEGIQIGSTLSSKTTLQIIKQNQDSYSNCLFSLVKGVPILREGFLADFKHQMLDSGRDFDSKWEHLLVTHLAFPGFKSSKGIFRGINVIVSSERAFTIFKHIIEVAEGSIWLCDDIFNLDKFIQEKVRSEKIVILIHLNDAYAPSSKSVIDNSNNEIEKAKSLRSIASILGFRLHDVNDVVNAVLQGDMNNLLQRTISGPITSSSLSEFRRKRQLEEINPDVEVVAKTQERTDEVPTKKRRRINRNQIKPLDSLAFFAGGLNRQNSDILQNTIGNQQNNQAISNEEARGILNGSTANESMDENGSKAGFASSLAGNSPNDSNDTTNISSKIITPAKNMSVDQQKTGEKSPLEQNSILKRPLGLDIQPQESLVPPLKRRNNGDVSGNANQIAVAQLHSENKTPSPSEDLRQSNSNANMGKSPTPNIITRLSSQDLDKSPQHLLVEAIQKTKSQEVNRLKEAFTEIKDEELTQDAIDQLTNLAIIEHRELLRSQSKEKEIAQFTVDPQWAGRKNFKKFVKVWPKRSHVDSREGSVESLRNQTYLITRDYVDFQPYNPHASRVEDESFEQEKYPPTRIHEESSDNEDANKHSFRFQASNMRHNSRSNDQIQEGDGHLTSTSTNAAGLFVIDDEDSQLSERNYLNDGSFMGQNEHAAQMSSQERNFPKSNAAMVQAKWQQSSNAHTGYGGNGFDGHRISSDDDEEDDDDEPQFRFNSRR</sequence>
<dbReference type="AlphaFoldDB" id="A0A1G4MER3"/>
<protein>
    <submittedName>
        <fullName evidence="2">LAFE_0F03290g1_1</fullName>
    </submittedName>
</protein>
<feature type="compositionally biased region" description="Acidic residues" evidence="1">
    <location>
        <begin position="826"/>
        <end position="835"/>
    </location>
</feature>
<name>A0A1G4MER3_LACFM</name>
<feature type="compositionally biased region" description="Basic and acidic residues" evidence="1">
    <location>
        <begin position="687"/>
        <end position="716"/>
    </location>
</feature>
<feature type="region of interest" description="Disordered" evidence="1">
    <location>
        <begin position="686"/>
        <end position="745"/>
    </location>
</feature>